<dbReference type="EMBL" id="CP000151">
    <property type="protein sequence ID" value="ABB07033.1"/>
    <property type="molecule type" value="Genomic_DNA"/>
</dbReference>
<name>Q39KI3_BURL3</name>
<accession>Q39KI3</accession>
<evidence type="ECO:0000313" key="3">
    <source>
        <dbReference type="Proteomes" id="UP000002705"/>
    </source>
</evidence>
<keyword evidence="3" id="KW-1185">Reference proteome</keyword>
<reference evidence="2" key="1">
    <citation type="submission" date="2009-01" db="EMBL/GenBank/DDBJ databases">
        <title>Complete sequence of chromosome 1 of Burkholderia sp. 383.</title>
        <authorList>
            <consortium name="US DOE Joint Genome Institute"/>
            <person name="Copeland A."/>
            <person name="Lucas S."/>
            <person name="Lapidus A."/>
            <person name="Barry K."/>
            <person name="Detter J.C."/>
            <person name="Glavina T."/>
            <person name="Hammon N."/>
            <person name="Israni S."/>
            <person name="Pitluck S."/>
            <person name="Chain P."/>
            <person name="Malfatti S."/>
            <person name="Shin M."/>
            <person name="Vergez L."/>
            <person name="Schmutz J."/>
            <person name="Larimer F."/>
            <person name="Land M."/>
            <person name="Kyrpides N."/>
            <person name="Lykidis A."/>
            <person name="Richardson P."/>
        </authorList>
    </citation>
    <scope>NUCLEOTIDE SEQUENCE</scope>
    <source>
        <strain evidence="2">383</strain>
    </source>
</reference>
<evidence type="ECO:0000256" key="1">
    <source>
        <dbReference type="SAM" id="MobiDB-lite"/>
    </source>
</evidence>
<dbReference type="HOGENOM" id="CLU_1755408_0_0_4"/>
<dbReference type="KEGG" id="bur:Bcep18194_A3431"/>
<feature type="region of interest" description="Disordered" evidence="1">
    <location>
        <begin position="82"/>
        <end position="132"/>
    </location>
</feature>
<proteinExistence type="predicted"/>
<dbReference type="AlphaFoldDB" id="Q39KI3"/>
<feature type="compositionally biased region" description="Polar residues" evidence="1">
    <location>
        <begin position="119"/>
        <end position="130"/>
    </location>
</feature>
<evidence type="ECO:0000313" key="2">
    <source>
        <dbReference type="EMBL" id="ABB07033.1"/>
    </source>
</evidence>
<organism evidence="2 3">
    <name type="scientific">Burkholderia lata (strain ATCC 17760 / DSM 23089 / LMG 22485 / NCIMB 9086 / R18194 / 383)</name>
    <dbReference type="NCBI Taxonomy" id="482957"/>
    <lineage>
        <taxon>Bacteria</taxon>
        <taxon>Pseudomonadati</taxon>
        <taxon>Pseudomonadota</taxon>
        <taxon>Betaproteobacteria</taxon>
        <taxon>Burkholderiales</taxon>
        <taxon>Burkholderiaceae</taxon>
        <taxon>Burkholderia</taxon>
        <taxon>Burkholderia cepacia complex</taxon>
    </lineage>
</organism>
<dbReference type="Proteomes" id="UP000002705">
    <property type="component" value="Chromosome 1"/>
</dbReference>
<gene>
    <name evidence="2" type="ordered locus">Bcep18194_A3431</name>
</gene>
<sequence length="148" mass="16184">MCRPLHLAIKRTDTSIWSACRSESAAYTRHPACPYDARLMQLNINTCAGFDAGAFSAPHPSDGTGKLAFDIRSSVPTARSRRWSCSPEIKAGTRRAGFRPSMAPHSEIRVPQARRDRPASTSAAHTSRSMNEGRDCFGGTAYSLIEEI</sequence>
<protein>
    <submittedName>
        <fullName evidence="2">Uncharacterized protein</fullName>
    </submittedName>
</protein>